<dbReference type="SUPFAM" id="SSF57196">
    <property type="entry name" value="EGF/Laminin"/>
    <property type="match status" value="1"/>
</dbReference>
<evidence type="ECO:0000259" key="5">
    <source>
        <dbReference type="PROSITE" id="PS01180"/>
    </source>
</evidence>
<dbReference type="Gene3D" id="2.60.120.290">
    <property type="entry name" value="Spermadhesin, CUB domain"/>
    <property type="match status" value="2"/>
</dbReference>
<feature type="domain" description="CUB" evidence="5">
    <location>
        <begin position="1"/>
        <end position="74"/>
    </location>
</feature>
<dbReference type="FunFam" id="2.10.25.10:FF:000010">
    <property type="entry name" value="Pro-epidermal growth factor"/>
    <property type="match status" value="1"/>
</dbReference>
<evidence type="ECO:0000313" key="7">
    <source>
        <dbReference type="EMBL" id="CAD7580769.1"/>
    </source>
</evidence>
<dbReference type="InterPro" id="IPR018097">
    <property type="entry name" value="EGF_Ca-bd_CS"/>
</dbReference>
<evidence type="ECO:0000256" key="3">
    <source>
        <dbReference type="ARBA" id="ARBA00023157"/>
    </source>
</evidence>
<dbReference type="PANTHER" id="PTHR24251:SF43">
    <property type="entry name" value="TOLLOID-LIKE PROTEIN 2"/>
    <property type="match status" value="1"/>
</dbReference>
<dbReference type="PROSITE" id="PS50026">
    <property type="entry name" value="EGF_3"/>
    <property type="match status" value="1"/>
</dbReference>
<dbReference type="Pfam" id="PF14670">
    <property type="entry name" value="FXa_inhibition"/>
    <property type="match status" value="1"/>
</dbReference>
<organism evidence="7">
    <name type="scientific">Timema californicum</name>
    <name type="common">California timema</name>
    <name type="synonym">Walking stick</name>
    <dbReference type="NCBI Taxonomy" id="61474"/>
    <lineage>
        <taxon>Eukaryota</taxon>
        <taxon>Metazoa</taxon>
        <taxon>Ecdysozoa</taxon>
        <taxon>Arthropoda</taxon>
        <taxon>Hexapoda</taxon>
        <taxon>Insecta</taxon>
        <taxon>Pterygota</taxon>
        <taxon>Neoptera</taxon>
        <taxon>Polyneoptera</taxon>
        <taxon>Phasmatodea</taxon>
        <taxon>Timematodea</taxon>
        <taxon>Timematoidea</taxon>
        <taxon>Timematidae</taxon>
        <taxon>Timema</taxon>
    </lineage>
</organism>
<dbReference type="InterPro" id="IPR000152">
    <property type="entry name" value="EGF-type_Asp/Asn_hydroxyl_site"/>
</dbReference>
<dbReference type="Gene3D" id="2.10.25.10">
    <property type="entry name" value="Laminin"/>
    <property type="match status" value="1"/>
</dbReference>
<proteinExistence type="predicted"/>
<dbReference type="SUPFAM" id="SSF49854">
    <property type="entry name" value="Spermadhesin, CUB domain"/>
    <property type="match status" value="2"/>
</dbReference>
<dbReference type="PROSITE" id="PS01186">
    <property type="entry name" value="EGF_2"/>
    <property type="match status" value="1"/>
</dbReference>
<evidence type="ECO:0000259" key="6">
    <source>
        <dbReference type="PROSITE" id="PS50026"/>
    </source>
</evidence>
<dbReference type="PROSITE" id="PS01180">
    <property type="entry name" value="CUB"/>
    <property type="match status" value="2"/>
</dbReference>
<dbReference type="AlphaFoldDB" id="A0A7R9JLM9"/>
<keyword evidence="3" id="KW-1015">Disulfide bond</keyword>
<evidence type="ECO:0000256" key="1">
    <source>
        <dbReference type="ARBA" id="ARBA00022536"/>
    </source>
</evidence>
<dbReference type="SMART" id="SM00181">
    <property type="entry name" value="EGF"/>
    <property type="match status" value="1"/>
</dbReference>
<keyword evidence="1 4" id="KW-0245">EGF-like domain</keyword>
<accession>A0A7R9JLM9</accession>
<comment type="caution">
    <text evidence="4">Lacks conserved residue(s) required for the propagation of feature annotation.</text>
</comment>
<dbReference type="PANTHER" id="PTHR24251">
    <property type="entry name" value="OVOCHYMASE-RELATED"/>
    <property type="match status" value="1"/>
</dbReference>
<feature type="domain" description="CUB" evidence="5">
    <location>
        <begin position="150"/>
        <end position="209"/>
    </location>
</feature>
<dbReference type="EMBL" id="OE204664">
    <property type="protein sequence ID" value="CAD7580769.1"/>
    <property type="molecule type" value="Genomic_DNA"/>
</dbReference>
<sequence>MLAVNISIVENHDNCVYDNVEIRDGHSPDSPLIGTFCGYKVPSDIRSTKNKLFVKFVSDGSVQKAGFSAIFMKEFDECALESHGCEQKCINTLGGYECACEIGYELHSDGKHCEGKPPYFVCSRVSSLAVSSSRQDVSLQEATLCVPDACGGVFDVANGTITSPSFPEFYPGSKNCVWEIIAPPQYRITLNFTHFDLEGNNVSPALSSV</sequence>
<reference evidence="7" key="1">
    <citation type="submission" date="2020-11" db="EMBL/GenBank/DDBJ databases">
        <authorList>
            <person name="Tran Van P."/>
        </authorList>
    </citation>
    <scope>NUCLEOTIDE SEQUENCE</scope>
</reference>
<feature type="domain" description="EGF-like" evidence="6">
    <location>
        <begin position="74"/>
        <end position="114"/>
    </location>
</feature>
<dbReference type="SMART" id="SM00179">
    <property type="entry name" value="EGF_CA"/>
    <property type="match status" value="1"/>
</dbReference>
<keyword evidence="2" id="KW-0677">Repeat</keyword>
<dbReference type="CDD" id="cd00041">
    <property type="entry name" value="CUB"/>
    <property type="match status" value="2"/>
</dbReference>
<dbReference type="PROSITE" id="PS00010">
    <property type="entry name" value="ASX_HYDROXYL"/>
    <property type="match status" value="1"/>
</dbReference>
<protein>
    <submittedName>
        <fullName evidence="7">(California timema) hypothetical protein</fullName>
    </submittedName>
</protein>
<dbReference type="InterPro" id="IPR001881">
    <property type="entry name" value="EGF-like_Ca-bd_dom"/>
</dbReference>
<dbReference type="InterPro" id="IPR000742">
    <property type="entry name" value="EGF"/>
</dbReference>
<dbReference type="GO" id="GO:0005509">
    <property type="term" value="F:calcium ion binding"/>
    <property type="evidence" value="ECO:0007669"/>
    <property type="project" value="InterPro"/>
</dbReference>
<evidence type="ECO:0000256" key="2">
    <source>
        <dbReference type="ARBA" id="ARBA00022737"/>
    </source>
</evidence>
<gene>
    <name evidence="7" type="ORF">TCMB3V08_LOCUS13302</name>
</gene>
<name>A0A7R9JLM9_TIMCA</name>
<dbReference type="InterPro" id="IPR000859">
    <property type="entry name" value="CUB_dom"/>
</dbReference>
<dbReference type="InterPro" id="IPR035914">
    <property type="entry name" value="Sperma_CUB_dom_sf"/>
</dbReference>
<dbReference type="PROSITE" id="PS01187">
    <property type="entry name" value="EGF_CA"/>
    <property type="match status" value="1"/>
</dbReference>
<dbReference type="SMART" id="SM00042">
    <property type="entry name" value="CUB"/>
    <property type="match status" value="2"/>
</dbReference>
<dbReference type="Pfam" id="PF00431">
    <property type="entry name" value="CUB"/>
    <property type="match status" value="2"/>
</dbReference>
<evidence type="ECO:0000256" key="4">
    <source>
        <dbReference type="PROSITE-ProRule" id="PRU00076"/>
    </source>
</evidence>